<evidence type="ECO:0000256" key="1">
    <source>
        <dbReference type="SAM" id="MobiDB-lite"/>
    </source>
</evidence>
<organism evidence="2 3">
    <name type="scientific">Limnochorda pilosa</name>
    <dbReference type="NCBI Taxonomy" id="1555112"/>
    <lineage>
        <taxon>Bacteria</taxon>
        <taxon>Bacillati</taxon>
        <taxon>Bacillota</taxon>
        <taxon>Limnochordia</taxon>
        <taxon>Limnochordales</taxon>
        <taxon>Limnochordaceae</taxon>
        <taxon>Limnochorda</taxon>
    </lineage>
</organism>
<accession>A0A0K2SGD6</accession>
<dbReference type="EMBL" id="AP014924">
    <property type="protein sequence ID" value="BAS26158.1"/>
    <property type="molecule type" value="Genomic_DNA"/>
</dbReference>
<proteinExistence type="predicted"/>
<name>A0A0K2SGD6_LIMPI</name>
<gene>
    <name evidence="2" type="ORF">LIP_0301</name>
</gene>
<dbReference type="Proteomes" id="UP000065807">
    <property type="component" value="Chromosome"/>
</dbReference>
<keyword evidence="3" id="KW-1185">Reference proteome</keyword>
<feature type="region of interest" description="Disordered" evidence="1">
    <location>
        <begin position="1"/>
        <end position="51"/>
    </location>
</feature>
<protein>
    <submittedName>
        <fullName evidence="2">Uncharacterized protein</fullName>
    </submittedName>
</protein>
<reference evidence="3" key="2">
    <citation type="journal article" date="2016" name="Int. J. Syst. Evol. Microbiol.">
        <title>Complete genome sequence and cell structure of Limnochorda pilosa, a Gram-negative spore-former within the phylum Firmicutes.</title>
        <authorList>
            <person name="Watanabe M."/>
            <person name="Kojima H."/>
            <person name="Fukui M."/>
        </authorList>
    </citation>
    <scope>NUCLEOTIDE SEQUENCE [LARGE SCALE GENOMIC DNA]</scope>
    <source>
        <strain evidence="3">HC45</strain>
    </source>
</reference>
<sequence>MGRARRRARGGREEATRCRGRGRAKAPRERASRTPRTPRRRRHLKRTDDGRPAIILEETQARWKTCRGYVENVAHAVALAADERAKGRIYDVADTHDVTEAE</sequence>
<evidence type="ECO:0000313" key="3">
    <source>
        <dbReference type="Proteomes" id="UP000065807"/>
    </source>
</evidence>
<dbReference type="STRING" id="1555112.LIP_0301"/>
<feature type="compositionally biased region" description="Basic residues" evidence="1">
    <location>
        <begin position="36"/>
        <end position="45"/>
    </location>
</feature>
<dbReference type="KEGG" id="lpil:LIP_0301"/>
<dbReference type="AlphaFoldDB" id="A0A0K2SGD6"/>
<reference evidence="3" key="1">
    <citation type="submission" date="2015-07" db="EMBL/GenBank/DDBJ databases">
        <title>Complete genome sequence and phylogenetic analysis of Limnochorda pilosa.</title>
        <authorList>
            <person name="Watanabe M."/>
            <person name="Kojima H."/>
            <person name="Fukui M."/>
        </authorList>
    </citation>
    <scope>NUCLEOTIDE SEQUENCE [LARGE SCALE GENOMIC DNA]</scope>
    <source>
        <strain evidence="3">HC45</strain>
    </source>
</reference>
<evidence type="ECO:0000313" key="2">
    <source>
        <dbReference type="EMBL" id="BAS26158.1"/>
    </source>
</evidence>